<reference evidence="2" key="2">
    <citation type="journal article" date="2022" name="Microbiol. Resour. Announc.">
        <title>Metagenome Sequencing to Explore Phylogenomics of Terrestrial Cyanobacteria.</title>
        <authorList>
            <person name="Ward R.D."/>
            <person name="Stajich J.E."/>
            <person name="Johansen J.R."/>
            <person name="Huntemann M."/>
            <person name="Clum A."/>
            <person name="Foster B."/>
            <person name="Foster B."/>
            <person name="Roux S."/>
            <person name="Palaniappan K."/>
            <person name="Varghese N."/>
            <person name="Mukherjee S."/>
            <person name="Reddy T.B.K."/>
            <person name="Daum C."/>
            <person name="Copeland A."/>
            <person name="Chen I.A."/>
            <person name="Ivanova N.N."/>
            <person name="Kyrpides N.C."/>
            <person name="Shapiro N."/>
            <person name="Eloe-Fadrosh E.A."/>
            <person name="Pietrasiak N."/>
        </authorList>
    </citation>
    <scope>NUCLEOTIDE SEQUENCE</scope>
    <source>
        <strain evidence="2">GSE-TBD4-15B</strain>
    </source>
</reference>
<evidence type="ECO:0000313" key="2">
    <source>
        <dbReference type="EMBL" id="MBW4464879.1"/>
    </source>
</evidence>
<dbReference type="Proteomes" id="UP000707356">
    <property type="component" value="Unassembled WGS sequence"/>
</dbReference>
<protein>
    <submittedName>
        <fullName evidence="2">Uncharacterized protein</fullName>
    </submittedName>
</protein>
<feature type="region of interest" description="Disordered" evidence="1">
    <location>
        <begin position="1"/>
        <end position="25"/>
    </location>
</feature>
<reference evidence="2" key="1">
    <citation type="submission" date="2021-05" db="EMBL/GenBank/DDBJ databases">
        <authorList>
            <person name="Pietrasiak N."/>
            <person name="Ward R."/>
            <person name="Stajich J.E."/>
            <person name="Kurbessoian T."/>
        </authorList>
    </citation>
    <scope>NUCLEOTIDE SEQUENCE</scope>
    <source>
        <strain evidence="2">GSE-TBD4-15B</strain>
    </source>
</reference>
<evidence type="ECO:0000313" key="3">
    <source>
        <dbReference type="Proteomes" id="UP000707356"/>
    </source>
</evidence>
<gene>
    <name evidence="2" type="ORF">KME07_05500</name>
</gene>
<accession>A0A951U3P3</accession>
<name>A0A951U3P3_9CYAN</name>
<dbReference type="EMBL" id="JAHHHV010000023">
    <property type="protein sequence ID" value="MBW4464879.1"/>
    <property type="molecule type" value="Genomic_DNA"/>
</dbReference>
<sequence>MISTEFNELLNDFGGDRDGGDSGGDFGGEKMQIWLIGSREQVQHTVNEFYVKRIATDRIQFSPVIPVPFSPGKYMSVLTR</sequence>
<evidence type="ECO:0000256" key="1">
    <source>
        <dbReference type="SAM" id="MobiDB-lite"/>
    </source>
</evidence>
<comment type="caution">
    <text evidence="2">The sequence shown here is derived from an EMBL/GenBank/DDBJ whole genome shotgun (WGS) entry which is preliminary data.</text>
</comment>
<proteinExistence type="predicted"/>
<organism evidence="2 3">
    <name type="scientific">Pegethrix bostrychoides GSE-TBD4-15B</name>
    <dbReference type="NCBI Taxonomy" id="2839662"/>
    <lineage>
        <taxon>Bacteria</taxon>
        <taxon>Bacillati</taxon>
        <taxon>Cyanobacteriota</taxon>
        <taxon>Cyanophyceae</taxon>
        <taxon>Oculatellales</taxon>
        <taxon>Oculatellaceae</taxon>
        <taxon>Pegethrix</taxon>
    </lineage>
</organism>
<dbReference type="AlphaFoldDB" id="A0A951U3P3"/>